<comment type="caution">
    <text evidence="2">The sequence shown here is derived from an EMBL/GenBank/DDBJ whole genome shotgun (WGS) entry which is preliminary data.</text>
</comment>
<accession>A0A0B9ADJ1</accession>
<gene>
    <name evidence="2" type="ORF">NJ75_00762</name>
</gene>
<name>A0A0B9ADJ1_9SPHN</name>
<dbReference type="AlphaFoldDB" id="A0A0B9ADJ1"/>
<protein>
    <submittedName>
        <fullName evidence="2">Cyclic nucleotide-binding protein domain-containing protein</fullName>
    </submittedName>
</protein>
<dbReference type="PANTHER" id="PTHR24567">
    <property type="entry name" value="CRP FAMILY TRANSCRIPTIONAL REGULATORY PROTEIN"/>
    <property type="match status" value="1"/>
</dbReference>
<evidence type="ECO:0000259" key="1">
    <source>
        <dbReference type="PROSITE" id="PS50042"/>
    </source>
</evidence>
<dbReference type="PANTHER" id="PTHR24567:SF74">
    <property type="entry name" value="HTH-TYPE TRANSCRIPTIONAL REGULATOR ARCR"/>
    <property type="match status" value="1"/>
</dbReference>
<keyword evidence="3" id="KW-1185">Reference proteome</keyword>
<dbReference type="EMBL" id="JRVC01000003">
    <property type="protein sequence ID" value="KHS48680.1"/>
    <property type="molecule type" value="Genomic_DNA"/>
</dbReference>
<dbReference type="PROSITE" id="PS50042">
    <property type="entry name" value="CNMP_BINDING_3"/>
    <property type="match status" value="2"/>
</dbReference>
<dbReference type="Pfam" id="PF00027">
    <property type="entry name" value="cNMP_binding"/>
    <property type="match status" value="2"/>
</dbReference>
<evidence type="ECO:0000313" key="2">
    <source>
        <dbReference type="EMBL" id="KHS48680.1"/>
    </source>
</evidence>
<dbReference type="Proteomes" id="UP000031338">
    <property type="component" value="Unassembled WGS sequence"/>
</dbReference>
<dbReference type="RefSeq" id="WP_039331611.1">
    <property type="nucleotide sequence ID" value="NZ_JRVC01000003.1"/>
</dbReference>
<dbReference type="GO" id="GO:0003700">
    <property type="term" value="F:DNA-binding transcription factor activity"/>
    <property type="evidence" value="ECO:0007669"/>
    <property type="project" value="TreeGrafter"/>
</dbReference>
<feature type="domain" description="Cyclic nucleotide-binding" evidence="1">
    <location>
        <begin position="10"/>
        <end position="113"/>
    </location>
</feature>
<dbReference type="InterPro" id="IPR014710">
    <property type="entry name" value="RmlC-like_jellyroll"/>
</dbReference>
<feature type="domain" description="Cyclic nucleotide-binding" evidence="1">
    <location>
        <begin position="197"/>
        <end position="266"/>
    </location>
</feature>
<organism evidence="2 3">
    <name type="scientific">Novosphingobium subterraneum</name>
    <dbReference type="NCBI Taxonomy" id="48936"/>
    <lineage>
        <taxon>Bacteria</taxon>
        <taxon>Pseudomonadati</taxon>
        <taxon>Pseudomonadota</taxon>
        <taxon>Alphaproteobacteria</taxon>
        <taxon>Sphingomonadales</taxon>
        <taxon>Sphingomonadaceae</taxon>
        <taxon>Novosphingobium</taxon>
    </lineage>
</organism>
<dbReference type="Gene3D" id="2.60.120.10">
    <property type="entry name" value="Jelly Rolls"/>
    <property type="match status" value="2"/>
</dbReference>
<reference evidence="2 3" key="1">
    <citation type="submission" date="2014-10" db="EMBL/GenBank/DDBJ databases">
        <title>Draft genome sequence of Novosphingobium subterraneum DSM 12447.</title>
        <authorList>
            <person name="Gan H.M."/>
            <person name="Gan H.Y."/>
            <person name="Savka M.A."/>
        </authorList>
    </citation>
    <scope>NUCLEOTIDE SEQUENCE [LARGE SCALE GENOMIC DNA]</scope>
    <source>
        <strain evidence="2 3">DSM 12447</strain>
    </source>
</reference>
<dbReference type="GO" id="GO:0005829">
    <property type="term" value="C:cytosol"/>
    <property type="evidence" value="ECO:0007669"/>
    <property type="project" value="TreeGrafter"/>
</dbReference>
<dbReference type="InterPro" id="IPR050397">
    <property type="entry name" value="Env_Response_Regulators"/>
</dbReference>
<dbReference type="InterPro" id="IPR018490">
    <property type="entry name" value="cNMP-bd_dom_sf"/>
</dbReference>
<dbReference type="InterPro" id="IPR000595">
    <property type="entry name" value="cNMP-bd_dom"/>
</dbReference>
<dbReference type="SMART" id="SM00100">
    <property type="entry name" value="cNMP"/>
    <property type="match status" value="2"/>
</dbReference>
<dbReference type="SUPFAM" id="SSF51206">
    <property type="entry name" value="cAMP-binding domain-like"/>
    <property type="match status" value="2"/>
</dbReference>
<dbReference type="PATRIC" id="fig|48936.3.peg.772"/>
<dbReference type="CDD" id="cd00038">
    <property type="entry name" value="CAP_ED"/>
    <property type="match status" value="2"/>
</dbReference>
<dbReference type="InterPro" id="IPR018488">
    <property type="entry name" value="cNMP-bd_CS"/>
</dbReference>
<dbReference type="PRINTS" id="PR00103">
    <property type="entry name" value="CAMPKINASE"/>
</dbReference>
<dbReference type="STRING" id="48936.NJ75_00762"/>
<evidence type="ECO:0000313" key="3">
    <source>
        <dbReference type="Proteomes" id="UP000031338"/>
    </source>
</evidence>
<proteinExistence type="predicted"/>
<dbReference type="PROSITE" id="PS00889">
    <property type="entry name" value="CNMP_BINDING_2"/>
    <property type="match status" value="1"/>
</dbReference>
<sequence length="320" mass="33575">MGERAQAPAQLAGLDREAWEALLGNALPFAVGAGEVLFRQGDHADALYLVEAGLLEIAARIPGDDNAVISAIRPGELVGEFALLDDGPRSARVRAVEDTRGLVVSGRRFRALLADGSGWAMQLGHALRRLVAARTRQTLEQIVAEGHFDPHALRQLHSGPGPSPSRSDAAVLAHGLARLKGIGDIVQAGALLEARRGATVAAPGDRQDGLFLVLRGAVRAAVPRGAMAEQVFVFGPGCFVGLTGHSDGGPQPLLVTAAEQAQLVHLPAVTLAALEADAPPWLPVLHAAFGRQLVQDQRKANRHLGRSLSLARFNHAGELG</sequence>